<comment type="caution">
    <text evidence="1">The sequence shown here is derived from an EMBL/GenBank/DDBJ whole genome shotgun (WGS) entry which is preliminary data.</text>
</comment>
<name>A8R7X4_9FIRM</name>
<evidence type="ECO:0000313" key="2">
    <source>
        <dbReference type="Proteomes" id="UP000004090"/>
    </source>
</evidence>
<dbReference type="Proteomes" id="UP000004090">
    <property type="component" value="Unassembled WGS sequence"/>
</dbReference>
<gene>
    <name evidence="1" type="ORF">EUBDOL_00106</name>
</gene>
<reference evidence="1 2" key="1">
    <citation type="submission" date="2007-09" db="EMBL/GenBank/DDBJ databases">
        <title>Draft genome sequence of Eubacterium dolichum (DSM 3991).</title>
        <authorList>
            <person name="Sudarsanam P."/>
            <person name="Ley R."/>
            <person name="Guruge J."/>
            <person name="Turnbaugh P.J."/>
            <person name="Mahowald M."/>
            <person name="Liep D."/>
            <person name="Gordon J."/>
        </authorList>
    </citation>
    <scope>NUCLEOTIDE SEQUENCE [LARGE SCALE GENOMIC DNA]</scope>
    <source>
        <strain evidence="1 2">DSM 3991</strain>
    </source>
</reference>
<accession>A8R7X4</accession>
<dbReference type="STRING" id="428127.EUBDOL_00106"/>
<protein>
    <submittedName>
        <fullName evidence="1">Uncharacterized protein</fullName>
    </submittedName>
</protein>
<dbReference type="EMBL" id="ABAW02000007">
    <property type="protein sequence ID" value="EDP12301.1"/>
    <property type="molecule type" value="Genomic_DNA"/>
</dbReference>
<sequence>MNWKVIFWFYLVNCLEMAYDNKENSDDKDIVESLCFLREPVVAENR</sequence>
<dbReference type="AlphaFoldDB" id="A8R7X4"/>
<evidence type="ECO:0000313" key="1">
    <source>
        <dbReference type="EMBL" id="EDP12301.1"/>
    </source>
</evidence>
<organism evidence="1 2">
    <name type="scientific">Amedibacillus dolichus DSM 3991</name>
    <dbReference type="NCBI Taxonomy" id="428127"/>
    <lineage>
        <taxon>Bacteria</taxon>
        <taxon>Bacillati</taxon>
        <taxon>Bacillota</taxon>
        <taxon>Erysipelotrichia</taxon>
        <taxon>Erysipelotrichales</taxon>
        <taxon>Erysipelotrichaceae</taxon>
        <taxon>Amedibacillus</taxon>
    </lineage>
</organism>
<reference evidence="1 2" key="2">
    <citation type="submission" date="2007-09" db="EMBL/GenBank/DDBJ databases">
        <authorList>
            <person name="Fulton L."/>
            <person name="Clifton S."/>
            <person name="Fulton B."/>
            <person name="Xu J."/>
            <person name="Minx P."/>
            <person name="Pepin K.H."/>
            <person name="Johnson M."/>
            <person name="Thiruvilangam P."/>
            <person name="Bhonagiri V."/>
            <person name="Nash W.E."/>
            <person name="Mardis E.R."/>
            <person name="Wilson R.K."/>
        </authorList>
    </citation>
    <scope>NUCLEOTIDE SEQUENCE [LARGE SCALE GENOMIC DNA]</scope>
    <source>
        <strain evidence="1 2">DSM 3991</strain>
    </source>
</reference>
<dbReference type="HOGENOM" id="CLU_3183800_0_0_9"/>
<proteinExistence type="predicted"/>